<dbReference type="InterPro" id="IPR028096">
    <property type="entry name" value="EfeO_Cupredoxin"/>
</dbReference>
<keyword evidence="2" id="KW-0186">Copper</keyword>
<dbReference type="PANTHER" id="PTHR38439">
    <property type="entry name" value="AURACYANIN-B"/>
    <property type="match status" value="1"/>
</dbReference>
<evidence type="ECO:0000256" key="2">
    <source>
        <dbReference type="ARBA" id="ARBA00023008"/>
    </source>
</evidence>
<dbReference type="EMBL" id="CP141259">
    <property type="protein sequence ID" value="WRL46965.1"/>
    <property type="molecule type" value="Genomic_DNA"/>
</dbReference>
<keyword evidence="1" id="KW-0479">Metal-binding</keyword>
<protein>
    <submittedName>
        <fullName evidence="5">Cupredoxin domain-containing protein</fullName>
    </submittedName>
</protein>
<feature type="domain" description="EfeO-type cupredoxin-like" evidence="4">
    <location>
        <begin position="51"/>
        <end position="104"/>
    </location>
</feature>
<dbReference type="Pfam" id="PF13473">
    <property type="entry name" value="Cupredoxin_1"/>
    <property type="match status" value="1"/>
</dbReference>
<evidence type="ECO:0000313" key="5">
    <source>
        <dbReference type="EMBL" id="WRL46965.1"/>
    </source>
</evidence>
<evidence type="ECO:0000256" key="1">
    <source>
        <dbReference type="ARBA" id="ARBA00022723"/>
    </source>
</evidence>
<reference evidence="5 6" key="1">
    <citation type="submission" date="2023-12" db="EMBL/GenBank/DDBJ databases">
        <title>A. evansii MAY27, complete genome.</title>
        <authorList>
            <person name="Wang Y."/>
        </authorList>
    </citation>
    <scope>NUCLEOTIDE SEQUENCE [LARGE SCALE GENOMIC DNA]</scope>
    <source>
        <strain evidence="5 6">MAY27</strain>
    </source>
</reference>
<sequence>MSAVKTLVGALRAALIAIALAFGTGAAGAAAAEEEPVVRMHPALAGIDWTEVTVVEVALKDHSYEPDEIRLKVGQPYKLVLRNVGAVAHDMVGGSLFDEKVIALRMVNSSVGRVIADYVNSVYVRSRNDIELWLVPLKAGDYSFFCSLPGHREDGMEGIVRIVP</sequence>
<evidence type="ECO:0000256" key="3">
    <source>
        <dbReference type="SAM" id="SignalP"/>
    </source>
</evidence>
<dbReference type="Proteomes" id="UP001626593">
    <property type="component" value="Chromosome"/>
</dbReference>
<evidence type="ECO:0000313" key="6">
    <source>
        <dbReference type="Proteomes" id="UP001626593"/>
    </source>
</evidence>
<dbReference type="InterPro" id="IPR008972">
    <property type="entry name" value="Cupredoxin"/>
</dbReference>
<keyword evidence="3" id="KW-0732">Signal</keyword>
<dbReference type="PROSITE" id="PS00196">
    <property type="entry name" value="COPPER_BLUE"/>
    <property type="match status" value="1"/>
</dbReference>
<dbReference type="InterPro" id="IPR050845">
    <property type="entry name" value="Cu-binding_ET"/>
</dbReference>
<dbReference type="PANTHER" id="PTHR38439:SF3">
    <property type="entry name" value="COPPER-RESISTANT CUPROPROTEIN COPI"/>
    <property type="match status" value="1"/>
</dbReference>
<dbReference type="InterPro" id="IPR028871">
    <property type="entry name" value="BlueCu_1_BS"/>
</dbReference>
<organism evidence="5 6">
    <name type="scientific">Aromatoleum evansii</name>
    <name type="common">Azoarcus evansii</name>
    <dbReference type="NCBI Taxonomy" id="59406"/>
    <lineage>
        <taxon>Bacteria</taxon>
        <taxon>Pseudomonadati</taxon>
        <taxon>Pseudomonadota</taxon>
        <taxon>Betaproteobacteria</taxon>
        <taxon>Rhodocyclales</taxon>
        <taxon>Rhodocyclaceae</taxon>
        <taxon>Aromatoleum</taxon>
    </lineage>
</organism>
<evidence type="ECO:0000259" key="4">
    <source>
        <dbReference type="Pfam" id="PF13473"/>
    </source>
</evidence>
<feature type="signal peptide" evidence="3">
    <location>
        <begin position="1"/>
        <end position="29"/>
    </location>
</feature>
<dbReference type="RefSeq" id="WP_407279625.1">
    <property type="nucleotide sequence ID" value="NZ_CP141259.1"/>
</dbReference>
<dbReference type="Gene3D" id="2.60.40.420">
    <property type="entry name" value="Cupredoxins - blue copper proteins"/>
    <property type="match status" value="1"/>
</dbReference>
<accession>A0ABZ1AM81</accession>
<dbReference type="SUPFAM" id="SSF49503">
    <property type="entry name" value="Cupredoxins"/>
    <property type="match status" value="1"/>
</dbReference>
<feature type="chain" id="PRO_5047156682" evidence="3">
    <location>
        <begin position="30"/>
        <end position="164"/>
    </location>
</feature>
<name>A0ABZ1AM81_AROEV</name>
<keyword evidence="6" id="KW-1185">Reference proteome</keyword>
<proteinExistence type="predicted"/>
<gene>
    <name evidence="5" type="ORF">U5817_02615</name>
</gene>